<gene>
    <name evidence="1" type="ORF">TNCT_393371</name>
</gene>
<comment type="caution">
    <text evidence="1">The sequence shown here is derived from an EMBL/GenBank/DDBJ whole genome shotgun (WGS) entry which is preliminary data.</text>
</comment>
<dbReference type="EMBL" id="BMAO01021672">
    <property type="protein sequence ID" value="GFQ76619.1"/>
    <property type="molecule type" value="Genomic_DNA"/>
</dbReference>
<dbReference type="OrthoDB" id="9979538at2759"/>
<accession>A0A8X6FEC0</accession>
<sequence length="90" mass="10250">MTGNLSGAPSVDLLEKRKYAETVRRIRKINFIYPCRDAPSRFTIYCIKDKFETKSSVANAPKSGRPRTTLIQENQMKVSLTFVNNPKNPT</sequence>
<dbReference type="AlphaFoldDB" id="A0A8X6FEC0"/>
<dbReference type="Proteomes" id="UP000887116">
    <property type="component" value="Unassembled WGS sequence"/>
</dbReference>
<protein>
    <submittedName>
        <fullName evidence="1">Uncharacterized protein</fullName>
    </submittedName>
</protein>
<keyword evidence="2" id="KW-1185">Reference proteome</keyword>
<organism evidence="1 2">
    <name type="scientific">Trichonephila clavata</name>
    <name type="common">Joro spider</name>
    <name type="synonym">Nephila clavata</name>
    <dbReference type="NCBI Taxonomy" id="2740835"/>
    <lineage>
        <taxon>Eukaryota</taxon>
        <taxon>Metazoa</taxon>
        <taxon>Ecdysozoa</taxon>
        <taxon>Arthropoda</taxon>
        <taxon>Chelicerata</taxon>
        <taxon>Arachnida</taxon>
        <taxon>Araneae</taxon>
        <taxon>Araneomorphae</taxon>
        <taxon>Entelegynae</taxon>
        <taxon>Araneoidea</taxon>
        <taxon>Nephilidae</taxon>
        <taxon>Trichonephila</taxon>
    </lineage>
</organism>
<proteinExistence type="predicted"/>
<reference evidence="1" key="1">
    <citation type="submission" date="2020-07" db="EMBL/GenBank/DDBJ databases">
        <title>Multicomponent nature underlies the extraordinary mechanical properties of spider dragline silk.</title>
        <authorList>
            <person name="Kono N."/>
            <person name="Nakamura H."/>
            <person name="Mori M."/>
            <person name="Yoshida Y."/>
            <person name="Ohtoshi R."/>
            <person name="Malay A.D."/>
            <person name="Moran D.A.P."/>
            <person name="Tomita M."/>
            <person name="Numata K."/>
            <person name="Arakawa K."/>
        </authorList>
    </citation>
    <scope>NUCLEOTIDE SEQUENCE</scope>
</reference>
<evidence type="ECO:0000313" key="2">
    <source>
        <dbReference type="Proteomes" id="UP000887116"/>
    </source>
</evidence>
<evidence type="ECO:0000313" key="1">
    <source>
        <dbReference type="EMBL" id="GFQ76619.1"/>
    </source>
</evidence>
<name>A0A8X6FEC0_TRICU</name>